<dbReference type="PANTHER" id="PTHR48048:SF30">
    <property type="entry name" value="GLYCOSYLTRANSFERASE"/>
    <property type="match status" value="1"/>
</dbReference>
<reference evidence="4 5" key="1">
    <citation type="submission" date="2018-09" db="EMBL/GenBank/DDBJ databases">
        <title>A high-quality reference genome of wild soybean provides a powerful tool to mine soybean genomes.</title>
        <authorList>
            <person name="Xie M."/>
            <person name="Chung C.Y.L."/>
            <person name="Li M.-W."/>
            <person name="Wong F.-L."/>
            <person name="Chan T.-F."/>
            <person name="Lam H.-M."/>
        </authorList>
    </citation>
    <scope>NUCLEOTIDE SEQUENCE [LARGE SCALE GENOMIC DNA]</scope>
    <source>
        <strain evidence="5">cv. W05</strain>
        <tissue evidence="4">Hypocotyl of etiolated seedlings</tissue>
    </source>
</reference>
<name>A0A445KYX6_GLYSO</name>
<organism evidence="4 5">
    <name type="scientific">Glycine soja</name>
    <name type="common">Wild soybean</name>
    <dbReference type="NCBI Taxonomy" id="3848"/>
    <lineage>
        <taxon>Eukaryota</taxon>
        <taxon>Viridiplantae</taxon>
        <taxon>Streptophyta</taxon>
        <taxon>Embryophyta</taxon>
        <taxon>Tracheophyta</taxon>
        <taxon>Spermatophyta</taxon>
        <taxon>Magnoliopsida</taxon>
        <taxon>eudicotyledons</taxon>
        <taxon>Gunneridae</taxon>
        <taxon>Pentapetalae</taxon>
        <taxon>rosids</taxon>
        <taxon>fabids</taxon>
        <taxon>Fabales</taxon>
        <taxon>Fabaceae</taxon>
        <taxon>Papilionoideae</taxon>
        <taxon>50 kb inversion clade</taxon>
        <taxon>NPAAA clade</taxon>
        <taxon>indigoferoid/millettioid clade</taxon>
        <taxon>Phaseoleae</taxon>
        <taxon>Glycine</taxon>
        <taxon>Glycine subgen. Soja</taxon>
    </lineage>
</organism>
<accession>A0A445KYX6</accession>
<dbReference type="InterPro" id="IPR050481">
    <property type="entry name" value="UDP-glycosyltransf_plant"/>
</dbReference>
<comment type="similarity">
    <text evidence="1">Belongs to the UDP-glycosyltransferase family.</text>
</comment>
<protein>
    <submittedName>
        <fullName evidence="4">UDP-glycosyltransferase 88F3</fullName>
    </submittedName>
</protein>
<evidence type="ECO:0000313" key="5">
    <source>
        <dbReference type="Proteomes" id="UP000289340"/>
    </source>
</evidence>
<keyword evidence="4" id="KW-0808">Transferase</keyword>
<feature type="compositionally biased region" description="Basic and acidic residues" evidence="3">
    <location>
        <begin position="320"/>
        <end position="332"/>
    </location>
</feature>
<evidence type="ECO:0000256" key="3">
    <source>
        <dbReference type="SAM" id="MobiDB-lite"/>
    </source>
</evidence>
<keyword evidence="5" id="KW-1185">Reference proteome</keyword>
<keyword evidence="2" id="KW-0328">Glycosyltransferase</keyword>
<feature type="compositionally biased region" description="Basic and acidic residues" evidence="3">
    <location>
        <begin position="357"/>
        <end position="366"/>
    </location>
</feature>
<dbReference type="SUPFAM" id="SSF53756">
    <property type="entry name" value="UDP-Glycosyltransferase/glycogen phosphorylase"/>
    <property type="match status" value="1"/>
</dbReference>
<dbReference type="GO" id="GO:0035251">
    <property type="term" value="F:UDP-glucosyltransferase activity"/>
    <property type="evidence" value="ECO:0007669"/>
    <property type="project" value="InterPro"/>
</dbReference>
<comment type="caution">
    <text evidence="4">The sequence shown here is derived from an EMBL/GenBank/DDBJ whole genome shotgun (WGS) entry which is preliminary data.</text>
</comment>
<dbReference type="Proteomes" id="UP000289340">
    <property type="component" value="Chromosome 4"/>
</dbReference>
<feature type="region of interest" description="Disordered" evidence="3">
    <location>
        <begin position="320"/>
        <end position="366"/>
    </location>
</feature>
<dbReference type="Gene3D" id="3.40.50.2000">
    <property type="entry name" value="Glycogen Phosphorylase B"/>
    <property type="match status" value="1"/>
</dbReference>
<proteinExistence type="inferred from homology"/>
<evidence type="ECO:0000256" key="1">
    <source>
        <dbReference type="ARBA" id="ARBA00009995"/>
    </source>
</evidence>
<dbReference type="PANTHER" id="PTHR48048">
    <property type="entry name" value="GLYCOSYLTRANSFERASE"/>
    <property type="match status" value="1"/>
</dbReference>
<dbReference type="EMBL" id="QZWG01000004">
    <property type="protein sequence ID" value="RZC16132.1"/>
    <property type="molecule type" value="Genomic_DNA"/>
</dbReference>
<evidence type="ECO:0000313" key="4">
    <source>
        <dbReference type="EMBL" id="RZC16132.1"/>
    </source>
</evidence>
<sequence length="366" mass="40603">MFSLPLQKRKDFVVDEQDNEELSGLHMSRILLKEGVPPGIRRQVVGGAWLSSARAIRVLGTGHTVPMVELAKLLETHSYSITILFTTSFHDHPSVDAYNHRISTSNPSISFNHLPHITPTITSTTVSFAANGFDFIKRNTSNVATTLTQISKSTTTIKAFVIDLFCTTAMEAASSLGIPVFYFFTSGAAVLALHSYFPKLHEETNMSFKDMVAVELRVTGNASLKAFRTRLPKARGIIVNAFEELEPVAVSAVADGACFPDANEAPVVYYVGPLIAEPQQSGNNPNDGMGLSEVQMQALTQHLERLMKQRDDALHERLDQMENRDHNEEERRRRGNNGVPRQNRIDGIKLNIPPFKGKNDPEAYLE</sequence>
<gene>
    <name evidence="4" type="ORF">D0Y65_009420</name>
</gene>
<dbReference type="AlphaFoldDB" id="A0A445KYX6"/>
<evidence type="ECO:0000256" key="2">
    <source>
        <dbReference type="ARBA" id="ARBA00022676"/>
    </source>
</evidence>